<dbReference type="PANTHER" id="PTHR24346:SF30">
    <property type="entry name" value="MATERNAL EMBRYONIC LEUCINE ZIPPER KINASE"/>
    <property type="match status" value="1"/>
</dbReference>
<dbReference type="CDD" id="cd14014">
    <property type="entry name" value="STKc_PknB_like"/>
    <property type="match status" value="1"/>
</dbReference>
<dbReference type="EMBL" id="JAEQMG010000180">
    <property type="protein sequence ID" value="MBK6090117.1"/>
    <property type="molecule type" value="Genomic_DNA"/>
</dbReference>
<feature type="binding site" evidence="3">
    <location>
        <position position="71"/>
    </location>
    <ligand>
        <name>ATP</name>
        <dbReference type="ChEBI" id="CHEBI:30616"/>
    </ligand>
</feature>
<dbReference type="InterPro" id="IPR008266">
    <property type="entry name" value="Tyr_kinase_AS"/>
</dbReference>
<evidence type="ECO:0000256" key="5">
    <source>
        <dbReference type="SAM" id="Phobius"/>
    </source>
</evidence>
<evidence type="ECO:0000256" key="1">
    <source>
        <dbReference type="ARBA" id="ARBA00022741"/>
    </source>
</evidence>
<dbReference type="PANTHER" id="PTHR24346">
    <property type="entry name" value="MAP/MICROTUBULE AFFINITY-REGULATING KINASE"/>
    <property type="match status" value="1"/>
</dbReference>
<dbReference type="InterPro" id="IPR000719">
    <property type="entry name" value="Prot_kinase_dom"/>
</dbReference>
<dbReference type="InterPro" id="IPR011009">
    <property type="entry name" value="Kinase-like_dom_sf"/>
</dbReference>
<dbReference type="PROSITE" id="PS00109">
    <property type="entry name" value="PROTEIN_KINASE_TYR"/>
    <property type="match status" value="1"/>
</dbReference>
<dbReference type="SUPFAM" id="SSF56112">
    <property type="entry name" value="Protein kinase-like (PK-like)"/>
    <property type="match status" value="1"/>
</dbReference>
<evidence type="ECO:0000259" key="6">
    <source>
        <dbReference type="PROSITE" id="PS50011"/>
    </source>
</evidence>
<keyword evidence="5" id="KW-0472">Membrane</keyword>
<reference evidence="7" key="1">
    <citation type="submission" date="2021-01" db="EMBL/GenBank/DDBJ databases">
        <title>Genome public.</title>
        <authorList>
            <person name="Liu C."/>
            <person name="Sun Q."/>
        </authorList>
    </citation>
    <scope>NUCLEOTIDE SEQUENCE</scope>
    <source>
        <strain evidence="7">M6</strain>
    </source>
</reference>
<keyword evidence="5" id="KW-1133">Transmembrane helix</keyword>
<organism evidence="7 8">
    <name type="scientific">Ruminococcus difficilis</name>
    <dbReference type="NCBI Taxonomy" id="2763069"/>
    <lineage>
        <taxon>Bacteria</taxon>
        <taxon>Bacillati</taxon>
        <taxon>Bacillota</taxon>
        <taxon>Clostridia</taxon>
        <taxon>Eubacteriales</taxon>
        <taxon>Oscillospiraceae</taxon>
        <taxon>Ruminococcus</taxon>
    </lineage>
</organism>
<evidence type="ECO:0000256" key="2">
    <source>
        <dbReference type="ARBA" id="ARBA00022840"/>
    </source>
</evidence>
<dbReference type="GO" id="GO:0004674">
    <property type="term" value="F:protein serine/threonine kinase activity"/>
    <property type="evidence" value="ECO:0007669"/>
    <property type="project" value="UniProtKB-KW"/>
</dbReference>
<keyword evidence="2 3" id="KW-0067">ATP-binding</keyword>
<dbReference type="Proteomes" id="UP000633365">
    <property type="component" value="Unassembled WGS sequence"/>
</dbReference>
<gene>
    <name evidence="7" type="ORF">JKK62_15955</name>
</gene>
<keyword evidence="1 3" id="KW-0547">Nucleotide-binding</keyword>
<dbReference type="PROSITE" id="PS50011">
    <property type="entry name" value="PROTEIN_KINASE_DOM"/>
    <property type="match status" value="1"/>
</dbReference>
<evidence type="ECO:0000313" key="8">
    <source>
        <dbReference type="Proteomes" id="UP000633365"/>
    </source>
</evidence>
<dbReference type="GO" id="GO:0005737">
    <property type="term" value="C:cytoplasm"/>
    <property type="evidence" value="ECO:0007669"/>
    <property type="project" value="TreeGrafter"/>
</dbReference>
<feature type="region of interest" description="Disordered" evidence="4">
    <location>
        <begin position="364"/>
        <end position="410"/>
    </location>
</feature>
<comment type="caution">
    <text evidence="7">The sequence shown here is derived from an EMBL/GenBank/DDBJ whole genome shotgun (WGS) entry which is preliminary data.</text>
</comment>
<protein>
    <submittedName>
        <fullName evidence="7">Serine/threonine protein kinase</fullName>
    </submittedName>
</protein>
<keyword evidence="7" id="KW-0808">Transferase</keyword>
<evidence type="ECO:0000256" key="3">
    <source>
        <dbReference type="PROSITE-ProRule" id="PRU10141"/>
    </source>
</evidence>
<dbReference type="Gene3D" id="1.10.510.10">
    <property type="entry name" value="Transferase(Phosphotransferase) domain 1"/>
    <property type="match status" value="1"/>
</dbReference>
<keyword evidence="7" id="KW-0723">Serine/threonine-protein kinase</keyword>
<dbReference type="AlphaFoldDB" id="A0A934WUE7"/>
<sequence>MICKYCNRERGESPICPRCGARNLVDPQPHHLPVGTAVGNRYIIHGVLGEGGFGITYLGEDSKLGNVVAIKEYFPHGYSYRDTYSGNDVFVSSGSNAEVFIHGRNRFLKEATTLAKFIDEPGIVDATDYIEENNTAYLVMKYLDGITLKDYQKEKGRLDPIEVIEMLYPIIDSLEKIHSAGIIHRDISPDNIMLLKNGKLKLMDFGSARDFVDDKKTMSIMLKQGYAPEEQYRRNGEQGPWTDVYALCATIYRCITGITPIESLERLRNDELKSPYELGVSISPELENVLGYGLAVKKENRCHDMTELKRLFDQALSAHPTPVYEGVPAGNIDRTRSTWGNPNTYYDRQKDAQTYRDLYADKSDRVDYSKSPSNPSVYFKDPSERAAYLDERDRAESDKEDIPDDAPTYADDFSFAQKESKKSKKTYGRVIAAIVTIVLMVSLITGAFLLYPYYKPKDTDDQTGEGTSASAAGSENKGIAKFTADGDSTAAKAFNNTLTFAFDKLDLSNYHLGEGYTDGKYAITENGTNYDTVFENNNTKSFELGTTITLEGYEYTLNQTKLKDMIADGWKYEKDKKPGANTTKPQHVNLTYNDKFCTVYIDKAGDDPEETAVYSFFPRGTASKHSDPAAFSYRGITGADTIDSVIQKMGQPSQYTIEADDHSDAGTITMTYFGDNNTQMWIQFKLDSSGGAGILSHLYFGREK</sequence>
<name>A0A934WUE7_9FIRM</name>
<dbReference type="RefSeq" id="WP_201428796.1">
    <property type="nucleotide sequence ID" value="NZ_JAEQMG010000180.1"/>
</dbReference>
<keyword evidence="5" id="KW-0812">Transmembrane</keyword>
<feature type="domain" description="Protein kinase" evidence="6">
    <location>
        <begin position="42"/>
        <end position="322"/>
    </location>
</feature>
<dbReference type="Gene3D" id="3.30.200.20">
    <property type="entry name" value="Phosphorylase Kinase, domain 1"/>
    <property type="match status" value="1"/>
</dbReference>
<evidence type="ECO:0000313" key="7">
    <source>
        <dbReference type="EMBL" id="MBK6090117.1"/>
    </source>
</evidence>
<accession>A0A934WUE7</accession>
<keyword evidence="8" id="KW-1185">Reference proteome</keyword>
<dbReference type="PROSITE" id="PS00107">
    <property type="entry name" value="PROTEIN_KINASE_ATP"/>
    <property type="match status" value="1"/>
</dbReference>
<dbReference type="InterPro" id="IPR017441">
    <property type="entry name" value="Protein_kinase_ATP_BS"/>
</dbReference>
<dbReference type="GO" id="GO:0005524">
    <property type="term" value="F:ATP binding"/>
    <property type="evidence" value="ECO:0007669"/>
    <property type="project" value="UniProtKB-UniRule"/>
</dbReference>
<proteinExistence type="predicted"/>
<dbReference type="GO" id="GO:0035556">
    <property type="term" value="P:intracellular signal transduction"/>
    <property type="evidence" value="ECO:0007669"/>
    <property type="project" value="TreeGrafter"/>
</dbReference>
<evidence type="ECO:0000256" key="4">
    <source>
        <dbReference type="SAM" id="MobiDB-lite"/>
    </source>
</evidence>
<dbReference type="Pfam" id="PF00069">
    <property type="entry name" value="Pkinase"/>
    <property type="match status" value="1"/>
</dbReference>
<keyword evidence="7" id="KW-0418">Kinase</keyword>
<feature type="transmembrane region" description="Helical" evidence="5">
    <location>
        <begin position="430"/>
        <end position="454"/>
    </location>
</feature>
<feature type="compositionally biased region" description="Basic and acidic residues" evidence="4">
    <location>
        <begin position="381"/>
        <end position="397"/>
    </location>
</feature>